<accession>A0ABU0BKS9</accession>
<dbReference type="InterPro" id="IPR037257">
    <property type="entry name" value="T2SS_E_N_sf"/>
</dbReference>
<dbReference type="Proteomes" id="UP001230207">
    <property type="component" value="Unassembled WGS sequence"/>
</dbReference>
<sequence>MRFAEYPHNSGMATAKDSGTPTIATESMIGREASPALKEEGRLLLKMGIGKPTIARALQLAISHGTTIEDELLASGALDEASYFEALSEQLGLTFLKNVDLTTVNDGRLGWTRNSANRKPCCSSRPSPGRFRSWHHGFHRLKS</sequence>
<evidence type="ECO:0000313" key="3">
    <source>
        <dbReference type="Proteomes" id="UP001230207"/>
    </source>
</evidence>
<proteinExistence type="predicted"/>
<comment type="caution">
    <text evidence="2">The sequence shown here is derived from an EMBL/GenBank/DDBJ whole genome shotgun (WGS) entry which is preliminary data.</text>
</comment>
<name>A0ABU0BKS9_9HYPH</name>
<dbReference type="SUPFAM" id="SSF160246">
    <property type="entry name" value="EspE N-terminal domain-like"/>
    <property type="match status" value="1"/>
</dbReference>
<organism evidence="2 3">
    <name type="scientific">Pararhizobium capsulatum DSM 1112</name>
    <dbReference type="NCBI Taxonomy" id="1121113"/>
    <lineage>
        <taxon>Bacteria</taxon>
        <taxon>Pseudomonadati</taxon>
        <taxon>Pseudomonadota</taxon>
        <taxon>Alphaproteobacteria</taxon>
        <taxon>Hyphomicrobiales</taxon>
        <taxon>Rhizobiaceae</taxon>
        <taxon>Rhizobium/Agrobacterium group</taxon>
        <taxon>Pararhizobium</taxon>
    </lineage>
</organism>
<gene>
    <name evidence="2" type="ORF">QO002_000990</name>
</gene>
<evidence type="ECO:0000313" key="2">
    <source>
        <dbReference type="EMBL" id="MDQ0318852.1"/>
    </source>
</evidence>
<protein>
    <submittedName>
        <fullName evidence="2">Ubiquitin-RnfH superfamily antitoxin RatB of RatAB toxin-antitoxin module</fullName>
    </submittedName>
</protein>
<reference evidence="2 3" key="1">
    <citation type="submission" date="2023-07" db="EMBL/GenBank/DDBJ databases">
        <title>Genomic Encyclopedia of Type Strains, Phase IV (KMG-IV): sequencing the most valuable type-strain genomes for metagenomic binning, comparative biology and taxonomic classification.</title>
        <authorList>
            <person name="Goeker M."/>
        </authorList>
    </citation>
    <scope>NUCLEOTIDE SEQUENCE [LARGE SCALE GENOMIC DNA]</scope>
    <source>
        <strain evidence="2 3">DSM 1112</strain>
    </source>
</reference>
<dbReference type="RefSeq" id="WP_307227261.1">
    <property type="nucleotide sequence ID" value="NZ_JAUSVF010000001.1"/>
</dbReference>
<evidence type="ECO:0000256" key="1">
    <source>
        <dbReference type="SAM" id="MobiDB-lite"/>
    </source>
</evidence>
<feature type="region of interest" description="Disordered" evidence="1">
    <location>
        <begin position="1"/>
        <end position="21"/>
    </location>
</feature>
<keyword evidence="3" id="KW-1185">Reference proteome</keyword>
<dbReference type="EMBL" id="JAUSVF010000001">
    <property type="protein sequence ID" value="MDQ0318852.1"/>
    <property type="molecule type" value="Genomic_DNA"/>
</dbReference>